<keyword evidence="5" id="KW-0805">Transcription regulation</keyword>
<proteinExistence type="predicted"/>
<evidence type="ECO:0000256" key="9">
    <source>
        <dbReference type="SAM" id="MobiDB-lite"/>
    </source>
</evidence>
<dbReference type="PROSITE" id="PS50048">
    <property type="entry name" value="ZN2_CY6_FUNGAL_2"/>
    <property type="match status" value="1"/>
</dbReference>
<feature type="compositionally biased region" description="Basic and acidic residues" evidence="9">
    <location>
        <begin position="1"/>
        <end position="12"/>
    </location>
</feature>
<evidence type="ECO:0000256" key="2">
    <source>
        <dbReference type="ARBA" id="ARBA00022737"/>
    </source>
</evidence>
<keyword evidence="3 8" id="KW-0863">Zinc-finger</keyword>
<evidence type="ECO:0000256" key="5">
    <source>
        <dbReference type="ARBA" id="ARBA00023015"/>
    </source>
</evidence>
<dbReference type="Pfam" id="PF00172">
    <property type="entry name" value="Zn_clus"/>
    <property type="match status" value="1"/>
</dbReference>
<dbReference type="SUPFAM" id="SSF57701">
    <property type="entry name" value="Zn2/Cys6 DNA-binding domain"/>
    <property type="match status" value="1"/>
</dbReference>
<keyword evidence="7" id="KW-0539">Nucleus</keyword>
<dbReference type="InterPro" id="IPR036864">
    <property type="entry name" value="Zn2-C6_fun-type_DNA-bd_sf"/>
</dbReference>
<gene>
    <name evidence="12" type="ORF">SAMD00023353_0403050</name>
</gene>
<dbReference type="InterPro" id="IPR001138">
    <property type="entry name" value="Zn2Cys6_DnaBD"/>
</dbReference>
<dbReference type="STRING" id="77044.A0A1S7UJS5"/>
<organism evidence="12">
    <name type="scientific">Rosellinia necatrix</name>
    <name type="common">White root-rot fungus</name>
    <dbReference type="NCBI Taxonomy" id="77044"/>
    <lineage>
        <taxon>Eukaryota</taxon>
        <taxon>Fungi</taxon>
        <taxon>Dikarya</taxon>
        <taxon>Ascomycota</taxon>
        <taxon>Pezizomycotina</taxon>
        <taxon>Sordariomycetes</taxon>
        <taxon>Xylariomycetidae</taxon>
        <taxon>Xylariales</taxon>
        <taxon>Xylariaceae</taxon>
        <taxon>Rosellinia</taxon>
    </lineage>
</organism>
<keyword evidence="4" id="KW-0862">Zinc</keyword>
<feature type="domain" description="C2H2-type" evidence="11">
    <location>
        <begin position="59"/>
        <end position="86"/>
    </location>
</feature>
<evidence type="ECO:0000313" key="12">
    <source>
        <dbReference type="EMBL" id="GAP83280.2"/>
    </source>
</evidence>
<dbReference type="GO" id="GO:0000981">
    <property type="term" value="F:DNA-binding transcription factor activity, RNA polymerase II-specific"/>
    <property type="evidence" value="ECO:0007669"/>
    <property type="project" value="InterPro"/>
</dbReference>
<dbReference type="PROSITE" id="PS00028">
    <property type="entry name" value="ZINC_FINGER_C2H2_1"/>
    <property type="match status" value="2"/>
</dbReference>
<dbReference type="SMART" id="SM00355">
    <property type="entry name" value="ZnF_C2H2"/>
    <property type="match status" value="2"/>
</dbReference>
<name>A0A1S7UJS5_ROSNE</name>
<dbReference type="SUPFAM" id="SSF57667">
    <property type="entry name" value="beta-beta-alpha zinc fingers"/>
    <property type="match status" value="1"/>
</dbReference>
<keyword evidence="6" id="KW-0804">Transcription</keyword>
<evidence type="ECO:0000256" key="1">
    <source>
        <dbReference type="ARBA" id="ARBA00022723"/>
    </source>
</evidence>
<dbReference type="AlphaFoldDB" id="A0A1S7UJS5"/>
<feature type="domain" description="Zn(2)-C6 fungal-type" evidence="10">
    <location>
        <begin position="96"/>
        <end position="125"/>
    </location>
</feature>
<feature type="domain" description="C2H2-type" evidence="11">
    <location>
        <begin position="31"/>
        <end position="58"/>
    </location>
</feature>
<sequence length="400" mass="44425">MADDHTSLGRDEEAWEPSNAIPTQFGTQEKYQCPQCASSFKRPENLKRHQRGHDERRRFACPICGKSFARSDILSRHTAIHVPQEQRNDNPHRRRACRECARVRERCSRGEPCRRCAMKSLGCVYPEEPGFKITTPHNWCSSTSEAGDYYTAEAGGFDPRYPPEAAHAGIDAASHGSGHWGTESLPPAYEESYIQSPSTLPQGGYHSYQPSPHETPITSYYRYEAPPLPEKGPYPGSTDDISMDDTGFTTSGAEFEAFKAEYEGETTAMPLIHPSQMGAYQSGQSTEFQHSYAYEQGFDSRHFSASLATQGVHSSDLNTHAALLDQRSDTMYYSGASGTYMDPVGASASNMGYGGDETTPFQPPQPQCGNIVDLKAYEQYVATALEEPHHNNNNPYLPFE</sequence>
<accession>A0A1S7UJS5</accession>
<evidence type="ECO:0000256" key="8">
    <source>
        <dbReference type="PROSITE-ProRule" id="PRU00042"/>
    </source>
</evidence>
<evidence type="ECO:0000256" key="7">
    <source>
        <dbReference type="ARBA" id="ARBA00023242"/>
    </source>
</evidence>
<protein>
    <submittedName>
        <fullName evidence="12">Putative C6 and C2H2 transcription factor-like protein</fullName>
    </submittedName>
</protein>
<evidence type="ECO:0000256" key="3">
    <source>
        <dbReference type="ARBA" id="ARBA00022771"/>
    </source>
</evidence>
<dbReference type="PROSITE" id="PS00463">
    <property type="entry name" value="ZN2_CY6_FUNGAL_1"/>
    <property type="match status" value="1"/>
</dbReference>
<dbReference type="OrthoDB" id="10018191at2759"/>
<keyword evidence="13" id="KW-1185">Reference proteome</keyword>
<dbReference type="PROSITE" id="PS50157">
    <property type="entry name" value="ZINC_FINGER_C2H2_2"/>
    <property type="match status" value="2"/>
</dbReference>
<dbReference type="InterPro" id="IPR036236">
    <property type="entry name" value="Znf_C2H2_sf"/>
</dbReference>
<keyword evidence="1" id="KW-0479">Metal-binding</keyword>
<evidence type="ECO:0000256" key="6">
    <source>
        <dbReference type="ARBA" id="ARBA00023163"/>
    </source>
</evidence>
<keyword evidence="2" id="KW-0677">Repeat</keyword>
<dbReference type="Proteomes" id="UP000054516">
    <property type="component" value="Unassembled WGS sequence"/>
</dbReference>
<dbReference type="PANTHER" id="PTHR47660:SF2">
    <property type="entry name" value="TRANSCRIPTION FACTOR WITH C2H2 AND ZN(2)-CYS(6) DNA BINDING DOMAIN (EUROFUNG)"/>
    <property type="match status" value="1"/>
</dbReference>
<dbReference type="Pfam" id="PF00096">
    <property type="entry name" value="zf-C2H2"/>
    <property type="match status" value="2"/>
</dbReference>
<dbReference type="FunFam" id="3.30.160.60:FF:000100">
    <property type="entry name" value="Zinc finger 45-like"/>
    <property type="match status" value="2"/>
</dbReference>
<evidence type="ECO:0000259" key="11">
    <source>
        <dbReference type="PROSITE" id="PS50157"/>
    </source>
</evidence>
<evidence type="ECO:0000259" key="10">
    <source>
        <dbReference type="PROSITE" id="PS50048"/>
    </source>
</evidence>
<evidence type="ECO:0000313" key="13">
    <source>
        <dbReference type="Proteomes" id="UP000054516"/>
    </source>
</evidence>
<dbReference type="PANTHER" id="PTHR47660">
    <property type="entry name" value="TRANSCRIPTION FACTOR WITH C2H2 AND ZN(2)-CYS(6) DNA BINDING DOMAIN (EUROFUNG)-RELATED-RELATED"/>
    <property type="match status" value="1"/>
</dbReference>
<evidence type="ECO:0000256" key="4">
    <source>
        <dbReference type="ARBA" id="ARBA00022833"/>
    </source>
</evidence>
<dbReference type="GO" id="GO:0008270">
    <property type="term" value="F:zinc ion binding"/>
    <property type="evidence" value="ECO:0007669"/>
    <property type="project" value="UniProtKB-KW"/>
</dbReference>
<dbReference type="Gene3D" id="3.30.160.60">
    <property type="entry name" value="Classic Zinc Finger"/>
    <property type="match status" value="2"/>
</dbReference>
<dbReference type="EMBL" id="DF977449">
    <property type="protein sequence ID" value="GAP83280.2"/>
    <property type="molecule type" value="Genomic_DNA"/>
</dbReference>
<dbReference type="InterPro" id="IPR013087">
    <property type="entry name" value="Znf_C2H2_type"/>
</dbReference>
<feature type="region of interest" description="Disordered" evidence="9">
    <location>
        <begin position="1"/>
        <end position="27"/>
    </location>
</feature>
<reference evidence="12" key="1">
    <citation type="submission" date="2016-03" db="EMBL/GenBank/DDBJ databases">
        <title>Draft genome sequence of Rosellinia necatrix.</title>
        <authorList>
            <person name="Kanematsu S."/>
        </authorList>
    </citation>
    <scope>NUCLEOTIDE SEQUENCE [LARGE SCALE GENOMIC DNA]</scope>
    <source>
        <strain evidence="12">W97</strain>
    </source>
</reference>